<evidence type="ECO:0000313" key="2">
    <source>
        <dbReference type="Proteomes" id="UP001592582"/>
    </source>
</evidence>
<protein>
    <submittedName>
        <fullName evidence="1">MFS transporter</fullName>
    </submittedName>
</protein>
<keyword evidence="2" id="KW-1185">Reference proteome</keyword>
<dbReference type="Pfam" id="PF07690">
    <property type="entry name" value="MFS_1"/>
    <property type="match status" value="1"/>
</dbReference>
<dbReference type="Gene3D" id="1.20.1250.20">
    <property type="entry name" value="MFS general substrate transporter like domains"/>
    <property type="match status" value="1"/>
</dbReference>
<comment type="caution">
    <text evidence="1">The sequence shown here is derived from an EMBL/GenBank/DDBJ whole genome shotgun (WGS) entry which is preliminary data.</text>
</comment>
<organism evidence="1 2">
    <name type="scientific">Streptacidiphilus alkalitolerans</name>
    <dbReference type="NCBI Taxonomy" id="3342712"/>
    <lineage>
        <taxon>Bacteria</taxon>
        <taxon>Bacillati</taxon>
        <taxon>Actinomycetota</taxon>
        <taxon>Actinomycetes</taxon>
        <taxon>Kitasatosporales</taxon>
        <taxon>Streptomycetaceae</taxon>
        <taxon>Streptacidiphilus</taxon>
    </lineage>
</organism>
<accession>A0ABV6V311</accession>
<dbReference type="PANTHER" id="PTHR23517:SF13">
    <property type="entry name" value="MAJOR FACILITATOR SUPERFAMILY MFS_1"/>
    <property type="match status" value="1"/>
</dbReference>
<dbReference type="SUPFAM" id="SSF103473">
    <property type="entry name" value="MFS general substrate transporter"/>
    <property type="match status" value="1"/>
</dbReference>
<evidence type="ECO:0000313" key="1">
    <source>
        <dbReference type="EMBL" id="MFC1408106.1"/>
    </source>
</evidence>
<reference evidence="1 2" key="1">
    <citation type="submission" date="2024-09" db="EMBL/GenBank/DDBJ databases">
        <authorList>
            <person name="Lee S.D."/>
        </authorList>
    </citation>
    <scope>NUCLEOTIDE SEQUENCE [LARGE SCALE GENOMIC DNA]</scope>
    <source>
        <strain evidence="1 2">N1-1</strain>
    </source>
</reference>
<dbReference type="Proteomes" id="UP001592582">
    <property type="component" value="Unassembled WGS sequence"/>
</dbReference>
<dbReference type="EMBL" id="JBHEZX010000001">
    <property type="protein sequence ID" value="MFC1408106.1"/>
    <property type="molecule type" value="Genomic_DNA"/>
</dbReference>
<dbReference type="InterPro" id="IPR050171">
    <property type="entry name" value="MFS_Transporters"/>
</dbReference>
<name>A0ABV6V311_9ACTN</name>
<sequence>MSSVPTFPVTDPFVRRSRRLPSGVAFYLQASIVVAFLAASSAPTPLYAVYQGEWGFSPITTTVVFGVYALAVLAALLTVGSLSDHIGRRPVLLTAIALQAVAMIVLTTAGGVDELLIARVVQGLSTGAAVGAVGAGMLDLDKVKGTLANAVAPMTGTATGALASGLLVQYLPAPTHLVYLAILAVFVLQGVGVALMRETSAPKPGALASLRPRFGVPKAARGPLLLAAPVLVAVWALAGLYGSVIPAVVRSVLGSNSLLLGGLALFVLAGSGAVTVLLLRKAAPGRVMLFGTVALIVGVGATLLSVDHGSAAGFFLGTAVAGAGFGGGFQGAIRTVVPLAAPHERSGLLSTIYVVSYLAMGLPAVIGGFLVVHGGGLLPTTREYGVAVMALAAVALLGLAVPRRGARSSVLVAGNVPAVREPAPASAPAAPAARAEYAER</sequence>
<gene>
    <name evidence="1" type="ORF">ACEZDG_02290</name>
</gene>
<dbReference type="InterPro" id="IPR036259">
    <property type="entry name" value="MFS_trans_sf"/>
</dbReference>
<dbReference type="PANTHER" id="PTHR23517">
    <property type="entry name" value="RESISTANCE PROTEIN MDTM, PUTATIVE-RELATED-RELATED"/>
    <property type="match status" value="1"/>
</dbReference>
<proteinExistence type="predicted"/>
<dbReference type="InterPro" id="IPR011701">
    <property type="entry name" value="MFS"/>
</dbReference>